<dbReference type="KEGG" id="swi:Swit_4467"/>
<sequence length="99" mass="10668">MIDLYLRAGDQATMDAALLAAGLIAEDGEPVLGVCLDRIGSYTIVTGFDGGIPIVEERPEYHANVRVLSDLDQLDAVADIMIPPPETPFRVWMAPSLTI</sequence>
<name>A0A9J9LG75_RHIWR</name>
<evidence type="ECO:0000313" key="2">
    <source>
        <dbReference type="Proteomes" id="UP000001989"/>
    </source>
</evidence>
<keyword evidence="2" id="KW-1185">Reference proteome</keyword>
<dbReference type="Proteomes" id="UP000001989">
    <property type="component" value="Chromosome"/>
</dbReference>
<proteinExistence type="predicted"/>
<dbReference type="EMBL" id="CP000699">
    <property type="protein sequence ID" value="ABQ70805.1"/>
    <property type="molecule type" value="Genomic_DNA"/>
</dbReference>
<dbReference type="OrthoDB" id="5588669at2"/>
<dbReference type="AlphaFoldDB" id="A0A9J9LG75"/>
<gene>
    <name evidence="1" type="ordered locus">Swit_4467</name>
</gene>
<evidence type="ECO:0000313" key="1">
    <source>
        <dbReference type="EMBL" id="ABQ70805.1"/>
    </source>
</evidence>
<accession>A0A9J9LG75</accession>
<reference evidence="1 2" key="1">
    <citation type="journal article" date="2010" name="J. Bacteriol.">
        <title>Genome sequence of the dioxin-mineralizing bacterium Sphingomonas wittichii RW1.</title>
        <authorList>
            <person name="Miller T.R."/>
            <person name="Delcher A.L."/>
            <person name="Salzberg S.L."/>
            <person name="Saunders E."/>
            <person name="Detter J.C."/>
            <person name="Halden R.U."/>
        </authorList>
    </citation>
    <scope>NUCLEOTIDE SEQUENCE [LARGE SCALE GENOMIC DNA]</scope>
    <source>
        <strain evidence="2">DSM 6014 / CCUG 31198 / JCM 15750 / NBRC 105917 / EY 4224 / RW1</strain>
    </source>
</reference>
<organism evidence="1 2">
    <name type="scientific">Rhizorhabdus wittichii (strain DSM 6014 / CCUG 31198 / JCM 15750 / NBRC 105917 / EY 4224 / RW1)</name>
    <name type="common">Sphingomonas wittichii</name>
    <dbReference type="NCBI Taxonomy" id="392499"/>
    <lineage>
        <taxon>Bacteria</taxon>
        <taxon>Pseudomonadati</taxon>
        <taxon>Pseudomonadota</taxon>
        <taxon>Alphaproteobacteria</taxon>
        <taxon>Sphingomonadales</taxon>
        <taxon>Sphingomonadaceae</taxon>
        <taxon>Rhizorhabdus</taxon>
    </lineage>
</organism>
<protein>
    <submittedName>
        <fullName evidence="1">Uncharacterized protein</fullName>
    </submittedName>
</protein>